<dbReference type="InterPro" id="IPR018556">
    <property type="entry name" value="SPIN90/Ldb17_LRD"/>
</dbReference>
<feature type="region of interest" description="Disordered" evidence="1">
    <location>
        <begin position="217"/>
        <end position="248"/>
    </location>
</feature>
<name>A0A9W8APD5_9FUNG</name>
<dbReference type="PANTHER" id="PTHR13357:SF1">
    <property type="entry name" value="NCK-INTERACTING PROTEIN WITH SH3 DOMAIN"/>
    <property type="match status" value="1"/>
</dbReference>
<organism evidence="3 4">
    <name type="scientific">Dispira parvispora</name>
    <dbReference type="NCBI Taxonomy" id="1520584"/>
    <lineage>
        <taxon>Eukaryota</taxon>
        <taxon>Fungi</taxon>
        <taxon>Fungi incertae sedis</taxon>
        <taxon>Zoopagomycota</taxon>
        <taxon>Kickxellomycotina</taxon>
        <taxon>Dimargaritomycetes</taxon>
        <taxon>Dimargaritales</taxon>
        <taxon>Dimargaritaceae</taxon>
        <taxon>Dispira</taxon>
    </lineage>
</organism>
<accession>A0A9W8APD5</accession>
<dbReference type="OrthoDB" id="445362at2759"/>
<protein>
    <submittedName>
        <fullName evidence="3">Pre-rRNA processing</fullName>
    </submittedName>
</protein>
<dbReference type="EMBL" id="JANBPY010003284">
    <property type="protein sequence ID" value="KAJ1952194.1"/>
    <property type="molecule type" value="Genomic_DNA"/>
</dbReference>
<dbReference type="AlphaFoldDB" id="A0A9W8APD5"/>
<dbReference type="Proteomes" id="UP001150925">
    <property type="component" value="Unassembled WGS sequence"/>
</dbReference>
<evidence type="ECO:0000256" key="1">
    <source>
        <dbReference type="SAM" id="MobiDB-lite"/>
    </source>
</evidence>
<feature type="domain" description="SPIN90/Ldb17 leucine-rich" evidence="2">
    <location>
        <begin position="269"/>
        <end position="378"/>
    </location>
</feature>
<feature type="compositionally biased region" description="Low complexity" evidence="1">
    <location>
        <begin position="231"/>
        <end position="248"/>
    </location>
</feature>
<dbReference type="GO" id="GO:0006897">
    <property type="term" value="P:endocytosis"/>
    <property type="evidence" value="ECO:0007669"/>
    <property type="project" value="TreeGrafter"/>
</dbReference>
<feature type="compositionally biased region" description="Polar residues" evidence="1">
    <location>
        <begin position="217"/>
        <end position="229"/>
    </location>
</feature>
<dbReference type="PANTHER" id="PTHR13357">
    <property type="entry name" value="SH3 ADAPTER PROTEIN SPIN90 NCK INTERACTING PROTEIN WITH SH3 DOMAIN"/>
    <property type="match status" value="1"/>
</dbReference>
<evidence type="ECO:0000259" key="2">
    <source>
        <dbReference type="Pfam" id="PF09431"/>
    </source>
</evidence>
<dbReference type="Pfam" id="PF09431">
    <property type="entry name" value="SPIN90_LRD"/>
    <property type="match status" value="1"/>
</dbReference>
<dbReference type="GO" id="GO:0071933">
    <property type="term" value="F:Arp2/3 complex binding"/>
    <property type="evidence" value="ECO:0007669"/>
    <property type="project" value="TreeGrafter"/>
</dbReference>
<proteinExistence type="predicted"/>
<comment type="caution">
    <text evidence="3">The sequence shown here is derived from an EMBL/GenBank/DDBJ whole genome shotgun (WGS) entry which is preliminary data.</text>
</comment>
<evidence type="ECO:0000313" key="3">
    <source>
        <dbReference type="EMBL" id="KAJ1952194.1"/>
    </source>
</evidence>
<reference evidence="3" key="1">
    <citation type="submission" date="2022-07" db="EMBL/GenBank/DDBJ databases">
        <title>Phylogenomic reconstructions and comparative analyses of Kickxellomycotina fungi.</title>
        <authorList>
            <person name="Reynolds N.K."/>
            <person name="Stajich J.E."/>
            <person name="Barry K."/>
            <person name="Grigoriev I.V."/>
            <person name="Crous P."/>
            <person name="Smith M.E."/>
        </authorList>
    </citation>
    <scope>NUCLEOTIDE SEQUENCE</scope>
    <source>
        <strain evidence="3">RSA 1196</strain>
    </source>
</reference>
<dbReference type="InterPro" id="IPR030125">
    <property type="entry name" value="SPIN90/Ldb17"/>
</dbReference>
<evidence type="ECO:0000313" key="4">
    <source>
        <dbReference type="Proteomes" id="UP001150925"/>
    </source>
</evidence>
<gene>
    <name evidence="3" type="primary">LDB17</name>
    <name evidence="3" type="ORF">IWQ62_006280</name>
</gene>
<keyword evidence="4" id="KW-1185">Reference proteome</keyword>
<sequence length="420" mass="46582">MATKLTRTLSRKIERRYSVKAVSQAFGDVEAILRNGTTSATTTDPVQVLESWVSKMDNQFSTSGGFSNPDCPHAFLSLLESPFFSTNLNAIVDYLSSRVEQRVIRRVAWIFHLLVLGAQSLYPNLYDLLVDTVPIVSRLKTYITRAYDLPLKFPALTLLTHLCNQMVLSESDFTLLDDSFIAYLLYAVEKSSYSDEQCNEAASQLLVAIHKQCRLRPSSQDSWDGSPGNTPRPIWSRTSSPTSSDSPLLTPASVGLKQRCTSSSGITPNASVSKIVFNLGREQGNCTAFVANLIFMLNREQEPTAILSLLDLITSIVTTPATFTLFFTNDLKVLVDVVIRELYNLPADADSLRLAYLRLLPSIVLNTQYLKFRHRAAHLASLLRNLTSRESLALVSSEVGKQAIQTARLCEESLAYGPLV</sequence>